<organism evidence="2 3">
    <name type="scientific">Herbiconiux moechotypicola</name>
    <dbReference type="NCBI Taxonomy" id="637393"/>
    <lineage>
        <taxon>Bacteria</taxon>
        <taxon>Bacillati</taxon>
        <taxon>Actinomycetota</taxon>
        <taxon>Actinomycetes</taxon>
        <taxon>Micrococcales</taxon>
        <taxon>Microbacteriaceae</taxon>
        <taxon>Herbiconiux</taxon>
    </lineage>
</organism>
<protein>
    <recommendedName>
        <fullName evidence="4">Secreted protein</fullName>
    </recommendedName>
</protein>
<name>A0ABN3DFF4_9MICO</name>
<evidence type="ECO:0000256" key="1">
    <source>
        <dbReference type="SAM" id="Phobius"/>
    </source>
</evidence>
<keyword evidence="1" id="KW-0812">Transmembrane</keyword>
<dbReference type="Proteomes" id="UP001500929">
    <property type="component" value="Unassembled WGS sequence"/>
</dbReference>
<accession>A0ABN3DFF4</accession>
<gene>
    <name evidence="2" type="ORF">GCM10009851_11320</name>
</gene>
<sequence>MASLFLRSGARGSRRAGRAWGRALTVLAAASAVALVMLVVIAPTPQTMAQTTLGPGGAGTGAGGALDLAGLASGAVATQGLSVPSDVAGASVVRDGFGATSGLENLSKGSTNRDWAVLVLYMAGFPTSESNVTVMLRWMRQENGPDNWWLRNNPLNNGWGSGGGSGLGSYDNLVTAAENVGNALHGNSGYAAIVAGFAASAPTSQIEAAIWASPWASSHYANGGHWSYSPVPEVASPAGTWG</sequence>
<comment type="caution">
    <text evidence="2">The sequence shown here is derived from an EMBL/GenBank/DDBJ whole genome shotgun (WGS) entry which is preliminary data.</text>
</comment>
<reference evidence="2 3" key="1">
    <citation type="journal article" date="2019" name="Int. J. Syst. Evol. Microbiol.">
        <title>The Global Catalogue of Microorganisms (GCM) 10K type strain sequencing project: providing services to taxonomists for standard genome sequencing and annotation.</title>
        <authorList>
            <consortium name="The Broad Institute Genomics Platform"/>
            <consortium name="The Broad Institute Genome Sequencing Center for Infectious Disease"/>
            <person name="Wu L."/>
            <person name="Ma J."/>
        </authorList>
    </citation>
    <scope>NUCLEOTIDE SEQUENCE [LARGE SCALE GENOMIC DNA]</scope>
    <source>
        <strain evidence="2 3">JCM 16117</strain>
    </source>
</reference>
<evidence type="ECO:0008006" key="4">
    <source>
        <dbReference type="Google" id="ProtNLM"/>
    </source>
</evidence>
<feature type="transmembrane region" description="Helical" evidence="1">
    <location>
        <begin position="20"/>
        <end position="42"/>
    </location>
</feature>
<evidence type="ECO:0000313" key="3">
    <source>
        <dbReference type="Proteomes" id="UP001500929"/>
    </source>
</evidence>
<dbReference type="EMBL" id="BAAAQY010000003">
    <property type="protein sequence ID" value="GAA2228614.1"/>
    <property type="molecule type" value="Genomic_DNA"/>
</dbReference>
<proteinExistence type="predicted"/>
<keyword evidence="1" id="KW-1133">Transmembrane helix</keyword>
<evidence type="ECO:0000313" key="2">
    <source>
        <dbReference type="EMBL" id="GAA2228614.1"/>
    </source>
</evidence>
<keyword evidence="1" id="KW-0472">Membrane</keyword>
<keyword evidence="3" id="KW-1185">Reference proteome</keyword>